<evidence type="ECO:0000256" key="1">
    <source>
        <dbReference type="SAM" id="MobiDB-lite"/>
    </source>
</evidence>
<feature type="chain" id="PRO_5043978874" description="Secreted protein" evidence="2">
    <location>
        <begin position="36"/>
        <end position="121"/>
    </location>
</feature>
<evidence type="ECO:0000313" key="4">
    <source>
        <dbReference type="Proteomes" id="UP001321760"/>
    </source>
</evidence>
<dbReference type="Proteomes" id="UP001321760">
    <property type="component" value="Unassembled WGS sequence"/>
</dbReference>
<reference evidence="3" key="2">
    <citation type="submission" date="2023-05" db="EMBL/GenBank/DDBJ databases">
        <authorList>
            <consortium name="Lawrence Berkeley National Laboratory"/>
            <person name="Steindorff A."/>
            <person name="Hensen N."/>
            <person name="Bonometti L."/>
            <person name="Westerberg I."/>
            <person name="Brannstrom I.O."/>
            <person name="Guillou S."/>
            <person name="Cros-Aarteil S."/>
            <person name="Calhoun S."/>
            <person name="Haridas S."/>
            <person name="Kuo A."/>
            <person name="Mondo S."/>
            <person name="Pangilinan J."/>
            <person name="Riley R."/>
            <person name="Labutti K."/>
            <person name="Andreopoulos B."/>
            <person name="Lipzen A."/>
            <person name="Chen C."/>
            <person name="Yanf M."/>
            <person name="Daum C."/>
            <person name="Ng V."/>
            <person name="Clum A."/>
            <person name="Ohm R."/>
            <person name="Martin F."/>
            <person name="Silar P."/>
            <person name="Natvig D."/>
            <person name="Lalanne C."/>
            <person name="Gautier V."/>
            <person name="Ament-Velasquez S.L."/>
            <person name="Kruys A."/>
            <person name="Hutchinson M.I."/>
            <person name="Powell A.J."/>
            <person name="Barry K."/>
            <person name="Miller A.N."/>
            <person name="Grigoriev I.V."/>
            <person name="Debuchy R."/>
            <person name="Gladieux P."/>
            <person name="Thoren M.H."/>
            <person name="Johannesson H."/>
        </authorList>
    </citation>
    <scope>NUCLEOTIDE SEQUENCE</scope>
    <source>
        <strain evidence="3">PSN243</strain>
    </source>
</reference>
<dbReference type="AlphaFoldDB" id="A0AAV9H5K2"/>
<feature type="signal peptide" evidence="2">
    <location>
        <begin position="1"/>
        <end position="35"/>
    </location>
</feature>
<sequence length="121" mass="13871">MTVLTSSASRSLAMPAHRHTIRSLLLLLFVTTSIAHPQTLSPTTPSTNGHRPHPNTTTNLLCHPRRPRHLRPQRPPWNLLPVASNFHLDDRCSRNRRTHPLRQHSIPPRQPDRPVRAYFPS</sequence>
<reference evidence="3" key="1">
    <citation type="journal article" date="2023" name="Mol. Phylogenet. Evol.">
        <title>Genome-scale phylogeny and comparative genomics of the fungal order Sordariales.</title>
        <authorList>
            <person name="Hensen N."/>
            <person name="Bonometti L."/>
            <person name="Westerberg I."/>
            <person name="Brannstrom I.O."/>
            <person name="Guillou S."/>
            <person name="Cros-Aarteil S."/>
            <person name="Calhoun S."/>
            <person name="Haridas S."/>
            <person name="Kuo A."/>
            <person name="Mondo S."/>
            <person name="Pangilinan J."/>
            <person name="Riley R."/>
            <person name="LaButti K."/>
            <person name="Andreopoulos B."/>
            <person name="Lipzen A."/>
            <person name="Chen C."/>
            <person name="Yan M."/>
            <person name="Daum C."/>
            <person name="Ng V."/>
            <person name="Clum A."/>
            <person name="Steindorff A."/>
            <person name="Ohm R.A."/>
            <person name="Martin F."/>
            <person name="Silar P."/>
            <person name="Natvig D.O."/>
            <person name="Lalanne C."/>
            <person name="Gautier V."/>
            <person name="Ament-Velasquez S.L."/>
            <person name="Kruys A."/>
            <person name="Hutchinson M.I."/>
            <person name="Powell A.J."/>
            <person name="Barry K."/>
            <person name="Miller A.N."/>
            <person name="Grigoriev I.V."/>
            <person name="Debuchy R."/>
            <person name="Gladieux P."/>
            <person name="Hiltunen Thoren M."/>
            <person name="Johannesson H."/>
        </authorList>
    </citation>
    <scope>NUCLEOTIDE SEQUENCE</scope>
    <source>
        <strain evidence="3">PSN243</strain>
    </source>
</reference>
<protein>
    <recommendedName>
        <fullName evidence="5">Secreted protein</fullName>
    </recommendedName>
</protein>
<name>A0AAV9H5K2_9PEZI</name>
<feature type="compositionally biased region" description="Basic residues" evidence="1">
    <location>
        <begin position="63"/>
        <end position="72"/>
    </location>
</feature>
<keyword evidence="2" id="KW-0732">Signal</keyword>
<keyword evidence="4" id="KW-1185">Reference proteome</keyword>
<accession>A0AAV9H5K2</accession>
<feature type="region of interest" description="Disordered" evidence="1">
    <location>
        <begin position="91"/>
        <end position="121"/>
    </location>
</feature>
<gene>
    <name evidence="3" type="ORF">QBC34DRAFT_108935</name>
</gene>
<dbReference type="EMBL" id="MU865915">
    <property type="protein sequence ID" value="KAK4455176.1"/>
    <property type="molecule type" value="Genomic_DNA"/>
</dbReference>
<organism evidence="3 4">
    <name type="scientific">Podospora aff. communis PSN243</name>
    <dbReference type="NCBI Taxonomy" id="3040156"/>
    <lineage>
        <taxon>Eukaryota</taxon>
        <taxon>Fungi</taxon>
        <taxon>Dikarya</taxon>
        <taxon>Ascomycota</taxon>
        <taxon>Pezizomycotina</taxon>
        <taxon>Sordariomycetes</taxon>
        <taxon>Sordariomycetidae</taxon>
        <taxon>Sordariales</taxon>
        <taxon>Podosporaceae</taxon>
        <taxon>Podospora</taxon>
    </lineage>
</organism>
<feature type="region of interest" description="Disordered" evidence="1">
    <location>
        <begin position="37"/>
        <end position="77"/>
    </location>
</feature>
<evidence type="ECO:0008006" key="5">
    <source>
        <dbReference type="Google" id="ProtNLM"/>
    </source>
</evidence>
<feature type="compositionally biased region" description="Polar residues" evidence="1">
    <location>
        <begin position="37"/>
        <end position="60"/>
    </location>
</feature>
<proteinExistence type="predicted"/>
<evidence type="ECO:0000313" key="3">
    <source>
        <dbReference type="EMBL" id="KAK4455176.1"/>
    </source>
</evidence>
<evidence type="ECO:0000256" key="2">
    <source>
        <dbReference type="SAM" id="SignalP"/>
    </source>
</evidence>
<comment type="caution">
    <text evidence="3">The sequence shown here is derived from an EMBL/GenBank/DDBJ whole genome shotgun (WGS) entry which is preliminary data.</text>
</comment>